<dbReference type="AlphaFoldDB" id="A0A3P3ZMX9"/>
<sequence>MTVTILLSQIHHQIYADSDSRLQPITERANQTINHLDSAHGPIPENATATLVARPKNRHKRNPADVCMTVFATGRIKGGKGGKGGVWTGSPMTWQRVPKPGTRGILPIMLPEQFRLKYTPPLWVDYLVFEVLNNKQFGVK</sequence>
<organism evidence="1">
    <name type="scientific">mine drainage metagenome</name>
    <dbReference type="NCBI Taxonomy" id="410659"/>
    <lineage>
        <taxon>unclassified sequences</taxon>
        <taxon>metagenomes</taxon>
        <taxon>ecological metagenomes</taxon>
    </lineage>
</organism>
<evidence type="ECO:0000313" key="1">
    <source>
        <dbReference type="EMBL" id="VAY87585.1"/>
    </source>
</evidence>
<proteinExistence type="predicted"/>
<name>A0A3P3ZMX9_9ZZZZ</name>
<gene>
    <name evidence="1" type="ORF">CARN8_2130003</name>
</gene>
<accession>A0A3P3ZMX9</accession>
<reference evidence="1" key="1">
    <citation type="submission" date="2018-10" db="EMBL/GenBank/DDBJ databases">
        <authorList>
            <person name="Plewniak F."/>
        </authorList>
    </citation>
    <scope>NUCLEOTIDE SEQUENCE</scope>
</reference>
<protein>
    <submittedName>
        <fullName evidence="1">Uncharacterized protein</fullName>
    </submittedName>
</protein>
<dbReference type="EMBL" id="UOYP01000128">
    <property type="protein sequence ID" value="VAY87585.1"/>
    <property type="molecule type" value="Genomic_DNA"/>
</dbReference>